<sequence length="123" mass="13549">MIRHVLLLALVLNIHFNYSYGAIRRCFKCRSRGDLGDCGDPFMFAEGTNVTDVNVKEAGIQAIPCASGWCGKQVEGTIIKTVLKSIRQVPPTPMDGAYDSRVHLKFCDSDSDSGFYILVSSSR</sequence>
<reference evidence="1" key="1">
    <citation type="submission" date="2020-11" db="EMBL/GenBank/DDBJ databases">
        <authorList>
            <person name="Tran Van P."/>
        </authorList>
    </citation>
    <scope>NUCLEOTIDE SEQUENCE</scope>
</reference>
<dbReference type="CDD" id="cd23589">
    <property type="entry name" value="TFP_LU_ECD_Rtv"/>
    <property type="match status" value="1"/>
</dbReference>
<gene>
    <name evidence="1" type="ORF">CTOB1V02_LOCUS2605</name>
</gene>
<dbReference type="OrthoDB" id="9988013at2759"/>
<proteinExistence type="predicted"/>
<dbReference type="EMBL" id="OB660412">
    <property type="protein sequence ID" value="CAD7224650.1"/>
    <property type="molecule type" value="Genomic_DNA"/>
</dbReference>
<evidence type="ECO:0000313" key="1">
    <source>
        <dbReference type="EMBL" id="CAD7224650.1"/>
    </source>
</evidence>
<name>A0A7R8ZI53_9CRUS</name>
<organism evidence="1">
    <name type="scientific">Cyprideis torosa</name>
    <dbReference type="NCBI Taxonomy" id="163714"/>
    <lineage>
        <taxon>Eukaryota</taxon>
        <taxon>Metazoa</taxon>
        <taxon>Ecdysozoa</taxon>
        <taxon>Arthropoda</taxon>
        <taxon>Crustacea</taxon>
        <taxon>Oligostraca</taxon>
        <taxon>Ostracoda</taxon>
        <taxon>Podocopa</taxon>
        <taxon>Podocopida</taxon>
        <taxon>Cytherocopina</taxon>
        <taxon>Cytheroidea</taxon>
        <taxon>Cytherideidae</taxon>
        <taxon>Cyprideis</taxon>
    </lineage>
</organism>
<protein>
    <submittedName>
        <fullName evidence="1">Uncharacterized protein</fullName>
    </submittedName>
</protein>
<dbReference type="AlphaFoldDB" id="A0A7R8ZI53"/>
<accession>A0A7R8ZI53</accession>